<name>A0AAW8NJS9_9GAMM</name>
<dbReference type="RefSeq" id="WP_310654433.1">
    <property type="nucleotide sequence ID" value="NZ_JAPMLC010000010.1"/>
</dbReference>
<dbReference type="EMBL" id="JAPMLE010000001">
    <property type="protein sequence ID" value="MDR8523468.1"/>
    <property type="molecule type" value="Genomic_DNA"/>
</dbReference>
<evidence type="ECO:0000313" key="1">
    <source>
        <dbReference type="EMBL" id="MDR8523468.1"/>
    </source>
</evidence>
<dbReference type="Proteomes" id="UP001259340">
    <property type="component" value="Unassembled WGS sequence"/>
</dbReference>
<protein>
    <submittedName>
        <fullName evidence="1">Uncharacterized protein</fullName>
    </submittedName>
</protein>
<proteinExistence type="predicted"/>
<dbReference type="AlphaFoldDB" id="A0AAW8NJS9"/>
<accession>A0AAW8NJS9</accession>
<gene>
    <name evidence="1" type="ORF">OS133_07160</name>
</gene>
<reference evidence="1" key="1">
    <citation type="submission" date="2022-11" db="EMBL/GenBank/DDBJ databases">
        <title>Prophages regulate Shewanella fidelis motility and biofilm formation: implications for gut colonization dynamics in Ciona robusta.</title>
        <authorList>
            <person name="Natarajan O."/>
            <person name="Gibboney S.L."/>
            <person name="Young M.N."/>
            <person name="Lim S.J."/>
            <person name="Pluta N."/>
            <person name="Atkinson C.G.F."/>
            <person name="Leigh B.A."/>
            <person name="Liberti A."/>
            <person name="Kees E."/>
            <person name="Breitbart M."/>
            <person name="Gralnick J."/>
            <person name="Dishaw L.J."/>
        </authorList>
    </citation>
    <scope>NUCLEOTIDE SEQUENCE</scope>
    <source>
        <strain evidence="1">3313</strain>
    </source>
</reference>
<sequence length="150" mass="17503">MQSNNHPYNAIDEKGYLWKHQRVSSGETNIAINSYDAEPNWLLHRLIFITIYLYAKNNPIPRDKLLKGIGSPYLSRVSGILGDWEDKGFLIKSTHNRRLYFSFDEHVYDFSWQSPDAKRTDAFRHKLNCINFNKNGAFAARVRAKVINIK</sequence>
<evidence type="ECO:0000313" key="2">
    <source>
        <dbReference type="Proteomes" id="UP001259340"/>
    </source>
</evidence>
<comment type="caution">
    <text evidence="1">The sequence shown here is derived from an EMBL/GenBank/DDBJ whole genome shotgun (WGS) entry which is preliminary data.</text>
</comment>
<organism evidence="1 2">
    <name type="scientific">Shewanella fidelis</name>
    <dbReference type="NCBI Taxonomy" id="173509"/>
    <lineage>
        <taxon>Bacteria</taxon>
        <taxon>Pseudomonadati</taxon>
        <taxon>Pseudomonadota</taxon>
        <taxon>Gammaproteobacteria</taxon>
        <taxon>Alteromonadales</taxon>
        <taxon>Shewanellaceae</taxon>
        <taxon>Shewanella</taxon>
    </lineage>
</organism>